<evidence type="ECO:0000313" key="23">
    <source>
        <dbReference type="EMBL" id="WOG86558.1"/>
    </source>
</evidence>
<dbReference type="FunFam" id="2.60.120.430:FF:000004">
    <property type="entry name" value="Putative leucine-rich repeat receptor-like serine/threonine-protein kinase"/>
    <property type="match status" value="1"/>
</dbReference>
<evidence type="ECO:0000256" key="19">
    <source>
        <dbReference type="PROSITE-ProRule" id="PRU10141"/>
    </source>
</evidence>
<dbReference type="GO" id="GO:0005524">
    <property type="term" value="F:ATP binding"/>
    <property type="evidence" value="ECO:0007669"/>
    <property type="project" value="UniProtKB-UniRule"/>
</dbReference>
<keyword evidence="11" id="KW-0418">Kinase</keyword>
<proteinExistence type="predicted"/>
<keyword evidence="8 21" id="KW-0732">Signal</keyword>
<evidence type="ECO:0000256" key="7">
    <source>
        <dbReference type="ARBA" id="ARBA00022692"/>
    </source>
</evidence>
<dbReference type="EC" id="2.7.11.1" evidence="2"/>
<dbReference type="PROSITE" id="PS00108">
    <property type="entry name" value="PROTEIN_KINASE_ST"/>
    <property type="match status" value="1"/>
</dbReference>
<evidence type="ECO:0000256" key="8">
    <source>
        <dbReference type="ARBA" id="ARBA00022729"/>
    </source>
</evidence>
<dbReference type="InterPro" id="IPR000719">
    <property type="entry name" value="Prot_kinase_dom"/>
</dbReference>
<evidence type="ECO:0000256" key="3">
    <source>
        <dbReference type="ARBA" id="ARBA00022527"/>
    </source>
</evidence>
<keyword evidence="12 19" id="KW-0067">ATP-binding</keyword>
<evidence type="ECO:0000256" key="11">
    <source>
        <dbReference type="ARBA" id="ARBA00022777"/>
    </source>
</evidence>
<dbReference type="InterPro" id="IPR021720">
    <property type="entry name" value="Malectin_dom"/>
</dbReference>
<dbReference type="PROSITE" id="PS50011">
    <property type="entry name" value="PROTEIN_KINASE_DOM"/>
    <property type="match status" value="1"/>
</dbReference>
<evidence type="ECO:0000259" key="22">
    <source>
        <dbReference type="PROSITE" id="PS50011"/>
    </source>
</evidence>
<dbReference type="Pfam" id="PF11721">
    <property type="entry name" value="Malectin"/>
    <property type="match status" value="1"/>
</dbReference>
<dbReference type="SUPFAM" id="SSF56112">
    <property type="entry name" value="Protein kinase-like (PK-like)"/>
    <property type="match status" value="1"/>
</dbReference>
<keyword evidence="7 20" id="KW-0812">Transmembrane</keyword>
<dbReference type="InterPro" id="IPR001611">
    <property type="entry name" value="Leu-rich_rpt"/>
</dbReference>
<protein>
    <recommendedName>
        <fullName evidence="2">non-specific serine/threonine protein kinase</fullName>
        <ecNumber evidence="2">2.7.11.1</ecNumber>
    </recommendedName>
</protein>
<feature type="signal peptide" evidence="21">
    <location>
        <begin position="1"/>
        <end position="30"/>
    </location>
</feature>
<evidence type="ECO:0000256" key="15">
    <source>
        <dbReference type="ARBA" id="ARBA00023170"/>
    </source>
</evidence>
<evidence type="ECO:0000256" key="16">
    <source>
        <dbReference type="ARBA" id="ARBA00023180"/>
    </source>
</evidence>
<evidence type="ECO:0000256" key="18">
    <source>
        <dbReference type="ARBA" id="ARBA00048679"/>
    </source>
</evidence>
<dbReference type="GO" id="GO:0016020">
    <property type="term" value="C:membrane"/>
    <property type="evidence" value="ECO:0007669"/>
    <property type="project" value="UniProtKB-SubCell"/>
</dbReference>
<dbReference type="InterPro" id="IPR051824">
    <property type="entry name" value="LRR_Rcpt-Like_S/T_Kinase"/>
</dbReference>
<evidence type="ECO:0000256" key="14">
    <source>
        <dbReference type="ARBA" id="ARBA00023136"/>
    </source>
</evidence>
<dbReference type="InterPro" id="IPR032675">
    <property type="entry name" value="LRR_dom_sf"/>
</dbReference>
<sequence>MATAIDTMSFLVITLFVVILALLEAGSVDAKSGLLPQEEVDALREIGEQLGKKDWNLNENPCDQNNQNWRTAKSSGRPWYNNTVECNCTYPDGVCHVEHIILKGQNLDGILPPSLYKLPYIKIIDLTNNYLHGTIPREWVSLRLEYLCIIVNRLSGTIPGYLGSITTLTYIDLESNQFCGTVPPELGNLVNLRSLMFSSNLLTGPLPSTLARLINLTDFRISDNNFTGKIPEFIQNWKQLKRLDIGASGMRGPIPSGISSLDQLTSLTITDIAGPTQPFPNLTRSAGNLELLQLRNCNISGEIPTYIWKMALLEKLDLSFNKLIGQISNDITGVKFKFVFLTGNMLNGDVPNSIFSIEGAISCSDLSYNNFTWQGPEQPTCQQTSKIYINLFKSSSSGNTLDILPCSKDFICPKCKLLVYGCSLHVNCGGNDLKEDKEKFTNEGDDTAVGDAAKWYPSKNNQWGYSSTGDFQDDGNKQNKAFVATLPSPNIPRMYTTARLSPISLTYVRYCLENGIYTVSLHFAEIQFNTSRSLGRRIFDIYVQEKIVQKDFNIQEEAQGAEKPLIKHFNASVTDSILEIRFTWAGKGTTRVPKRGVYGPLISAISVNPNFKTCKIGGEKKNNSIIYVTVIILALFIITSAVIGLRWKGCLNSRERREKILRGLDLQTGVFTYKQLKVATNNFDAANKIGEGGFGSVYKGMLLDGTIIAVKQLSSGSNQGKREFVNEIGMISSLRHPNLVRLHGCCVEHKQLLLVYEFMENNSLARALFGQEESSFDLNWPTRLRICIGIAKGLVYLHEESNLKIVHRDIKATNILLDNVLNPKISDFGLAKLDEEENTHISTRVAGTIGYMAPEYALWGYLTDKADVYSFGVVALEIVSGKSNMKDLSHKNYVCLLDRALAMHQDKTLLELVDPRLGSDYNKEEAMRMIEVALLCTTRTHALRPVMSSVLGMLRGDIGIQELKVEDPNMYGEDYYNFQGLRDKYNDKLKRRKSSSESQYEIPIASSSDINNASSSTSMHDLYPVDLYPHTESWISRDDSSLTSAIKE</sequence>
<accession>A0AAF0WEB5</accession>
<comment type="subcellular location">
    <subcellularLocation>
        <location evidence="1">Membrane</location>
        <topology evidence="1">Single-pass type I membrane protein</topology>
    </subcellularLocation>
</comment>
<dbReference type="AlphaFoldDB" id="A0AAF0WEB5"/>
<dbReference type="EMBL" id="CP093344">
    <property type="protein sequence ID" value="WOG86558.1"/>
    <property type="molecule type" value="Genomic_DNA"/>
</dbReference>
<keyword evidence="9" id="KW-0677">Repeat</keyword>
<evidence type="ECO:0000256" key="20">
    <source>
        <dbReference type="SAM" id="Phobius"/>
    </source>
</evidence>
<name>A0AAF0WEB5_DAUCS</name>
<evidence type="ECO:0000256" key="9">
    <source>
        <dbReference type="ARBA" id="ARBA00022737"/>
    </source>
</evidence>
<comment type="catalytic activity">
    <reaction evidence="18">
        <text>L-seryl-[protein] + ATP = O-phospho-L-seryl-[protein] + ADP + H(+)</text>
        <dbReference type="Rhea" id="RHEA:17989"/>
        <dbReference type="Rhea" id="RHEA-COMP:9863"/>
        <dbReference type="Rhea" id="RHEA-COMP:11604"/>
        <dbReference type="ChEBI" id="CHEBI:15378"/>
        <dbReference type="ChEBI" id="CHEBI:29999"/>
        <dbReference type="ChEBI" id="CHEBI:30616"/>
        <dbReference type="ChEBI" id="CHEBI:83421"/>
        <dbReference type="ChEBI" id="CHEBI:456216"/>
        <dbReference type="EC" id="2.7.11.1"/>
    </reaction>
</comment>
<dbReference type="GO" id="GO:0004674">
    <property type="term" value="F:protein serine/threonine kinase activity"/>
    <property type="evidence" value="ECO:0007669"/>
    <property type="project" value="UniProtKB-KW"/>
</dbReference>
<dbReference type="Pfam" id="PF07714">
    <property type="entry name" value="PK_Tyr_Ser-Thr"/>
    <property type="match status" value="1"/>
</dbReference>
<dbReference type="PANTHER" id="PTHR48006:SF72">
    <property type="entry name" value="LRR RECEPTOR-LIKE SERINE_THREONINE-PROTEIN KINASE RFK1-RELATED"/>
    <property type="match status" value="1"/>
</dbReference>
<keyword evidence="6" id="KW-0808">Transferase</keyword>
<dbReference type="FunFam" id="3.30.200.20:FF:000217">
    <property type="entry name" value="probable LRR receptor-like serine/threonine-protein kinase At1g53430"/>
    <property type="match status" value="1"/>
</dbReference>
<keyword evidence="4" id="KW-0597">Phosphoprotein</keyword>
<evidence type="ECO:0000256" key="10">
    <source>
        <dbReference type="ARBA" id="ARBA00022741"/>
    </source>
</evidence>
<dbReference type="CDD" id="cd14066">
    <property type="entry name" value="STKc_IRAK"/>
    <property type="match status" value="1"/>
</dbReference>
<dbReference type="InterPro" id="IPR011009">
    <property type="entry name" value="Kinase-like_dom_sf"/>
</dbReference>
<comment type="catalytic activity">
    <reaction evidence="17">
        <text>L-threonyl-[protein] + ATP = O-phospho-L-threonyl-[protein] + ADP + H(+)</text>
        <dbReference type="Rhea" id="RHEA:46608"/>
        <dbReference type="Rhea" id="RHEA-COMP:11060"/>
        <dbReference type="Rhea" id="RHEA-COMP:11605"/>
        <dbReference type="ChEBI" id="CHEBI:15378"/>
        <dbReference type="ChEBI" id="CHEBI:30013"/>
        <dbReference type="ChEBI" id="CHEBI:30616"/>
        <dbReference type="ChEBI" id="CHEBI:61977"/>
        <dbReference type="ChEBI" id="CHEBI:456216"/>
        <dbReference type="EC" id="2.7.11.1"/>
    </reaction>
</comment>
<evidence type="ECO:0000313" key="24">
    <source>
        <dbReference type="Proteomes" id="UP000077755"/>
    </source>
</evidence>
<dbReference type="Gene3D" id="1.10.510.10">
    <property type="entry name" value="Transferase(Phosphotransferase) domain 1"/>
    <property type="match status" value="1"/>
</dbReference>
<keyword evidence="13 20" id="KW-1133">Transmembrane helix</keyword>
<evidence type="ECO:0000256" key="17">
    <source>
        <dbReference type="ARBA" id="ARBA00047899"/>
    </source>
</evidence>
<dbReference type="InterPro" id="IPR017441">
    <property type="entry name" value="Protein_kinase_ATP_BS"/>
</dbReference>
<keyword evidence="14 20" id="KW-0472">Membrane</keyword>
<feature type="domain" description="Protein kinase" evidence="22">
    <location>
        <begin position="683"/>
        <end position="935"/>
    </location>
</feature>
<evidence type="ECO:0000256" key="21">
    <source>
        <dbReference type="SAM" id="SignalP"/>
    </source>
</evidence>
<keyword evidence="5" id="KW-0433">Leucine-rich repeat</keyword>
<dbReference type="Gene3D" id="2.60.120.430">
    <property type="entry name" value="Galactose-binding lectin"/>
    <property type="match status" value="1"/>
</dbReference>
<evidence type="ECO:0000256" key="6">
    <source>
        <dbReference type="ARBA" id="ARBA00022679"/>
    </source>
</evidence>
<reference evidence="23" key="1">
    <citation type="journal article" date="2016" name="Nat. Genet.">
        <title>A high-quality carrot genome assembly provides new insights into carotenoid accumulation and asterid genome evolution.</title>
        <authorList>
            <person name="Iorizzo M."/>
            <person name="Ellison S."/>
            <person name="Senalik D."/>
            <person name="Zeng P."/>
            <person name="Satapoomin P."/>
            <person name="Huang J."/>
            <person name="Bowman M."/>
            <person name="Iovene M."/>
            <person name="Sanseverino W."/>
            <person name="Cavagnaro P."/>
            <person name="Yildiz M."/>
            <person name="Macko-Podgorni A."/>
            <person name="Moranska E."/>
            <person name="Grzebelus E."/>
            <person name="Grzebelus D."/>
            <person name="Ashrafi H."/>
            <person name="Zheng Z."/>
            <person name="Cheng S."/>
            <person name="Spooner D."/>
            <person name="Van Deynze A."/>
            <person name="Simon P."/>
        </authorList>
    </citation>
    <scope>NUCLEOTIDE SEQUENCE</scope>
    <source>
        <tissue evidence="23">Leaf</tissue>
    </source>
</reference>
<keyword evidence="10 19" id="KW-0547">Nucleotide-binding</keyword>
<dbReference type="Gene3D" id="3.80.10.10">
    <property type="entry name" value="Ribonuclease Inhibitor"/>
    <property type="match status" value="3"/>
</dbReference>
<dbReference type="InterPro" id="IPR008271">
    <property type="entry name" value="Ser/Thr_kinase_AS"/>
</dbReference>
<organism evidence="23 24">
    <name type="scientific">Daucus carota subsp. sativus</name>
    <name type="common">Carrot</name>
    <dbReference type="NCBI Taxonomy" id="79200"/>
    <lineage>
        <taxon>Eukaryota</taxon>
        <taxon>Viridiplantae</taxon>
        <taxon>Streptophyta</taxon>
        <taxon>Embryophyta</taxon>
        <taxon>Tracheophyta</taxon>
        <taxon>Spermatophyta</taxon>
        <taxon>Magnoliopsida</taxon>
        <taxon>eudicotyledons</taxon>
        <taxon>Gunneridae</taxon>
        <taxon>Pentapetalae</taxon>
        <taxon>asterids</taxon>
        <taxon>campanulids</taxon>
        <taxon>Apiales</taxon>
        <taxon>Apiaceae</taxon>
        <taxon>Apioideae</taxon>
        <taxon>Scandiceae</taxon>
        <taxon>Daucinae</taxon>
        <taxon>Daucus</taxon>
        <taxon>Daucus sect. Daucus</taxon>
    </lineage>
</organism>
<evidence type="ECO:0000256" key="12">
    <source>
        <dbReference type="ARBA" id="ARBA00022840"/>
    </source>
</evidence>
<reference evidence="23" key="2">
    <citation type="submission" date="2022-03" db="EMBL/GenBank/DDBJ databases">
        <title>Draft title - Genomic analysis of global carrot germplasm unveils the trajectory of domestication and the origin of high carotenoid orange carrot.</title>
        <authorList>
            <person name="Iorizzo M."/>
            <person name="Ellison S."/>
            <person name="Senalik D."/>
            <person name="Macko-Podgorni A."/>
            <person name="Grzebelus D."/>
            <person name="Bostan H."/>
            <person name="Rolling W."/>
            <person name="Curaba J."/>
            <person name="Simon P."/>
        </authorList>
    </citation>
    <scope>NUCLEOTIDE SEQUENCE</scope>
    <source>
        <tissue evidence="23">Leaf</tissue>
    </source>
</reference>
<keyword evidence="3" id="KW-0723">Serine/threonine-protein kinase</keyword>
<dbReference type="FunFam" id="1.10.510.10:FF:000044">
    <property type="entry name" value="Putative LRR receptor-like serine/threonine-protein kinase"/>
    <property type="match status" value="1"/>
</dbReference>
<keyword evidence="15" id="KW-0675">Receptor</keyword>
<dbReference type="PANTHER" id="PTHR48006">
    <property type="entry name" value="LEUCINE-RICH REPEAT-CONTAINING PROTEIN DDB_G0281931-RELATED"/>
    <property type="match status" value="1"/>
</dbReference>
<evidence type="ECO:0000256" key="2">
    <source>
        <dbReference type="ARBA" id="ARBA00012513"/>
    </source>
</evidence>
<dbReference type="Proteomes" id="UP000077755">
    <property type="component" value="Chromosome 2"/>
</dbReference>
<evidence type="ECO:0000256" key="5">
    <source>
        <dbReference type="ARBA" id="ARBA00022614"/>
    </source>
</evidence>
<evidence type="ECO:0000256" key="13">
    <source>
        <dbReference type="ARBA" id="ARBA00022989"/>
    </source>
</evidence>
<feature type="transmembrane region" description="Helical" evidence="20">
    <location>
        <begin position="625"/>
        <end position="647"/>
    </location>
</feature>
<keyword evidence="16" id="KW-0325">Glycoprotein</keyword>
<gene>
    <name evidence="23" type="ORF">DCAR_0205770</name>
</gene>
<dbReference type="InterPro" id="IPR001245">
    <property type="entry name" value="Ser-Thr/Tyr_kinase_cat_dom"/>
</dbReference>
<keyword evidence="24" id="KW-1185">Reference proteome</keyword>
<dbReference type="FunFam" id="3.80.10.10:FF:000452">
    <property type="entry name" value="Probable LRR receptor-like serine/threonine-protein kinase RFK1"/>
    <property type="match status" value="1"/>
</dbReference>
<dbReference type="SMART" id="SM00220">
    <property type="entry name" value="S_TKc"/>
    <property type="match status" value="1"/>
</dbReference>
<feature type="chain" id="PRO_5042199612" description="non-specific serine/threonine protein kinase" evidence="21">
    <location>
        <begin position="31"/>
        <end position="1048"/>
    </location>
</feature>
<dbReference type="FunFam" id="3.80.10.10:FF:000433">
    <property type="entry name" value="Putative LRR receptor-like serine/threonine-protein kinase isoform A"/>
    <property type="match status" value="1"/>
</dbReference>
<dbReference type="PROSITE" id="PS00107">
    <property type="entry name" value="PROTEIN_KINASE_ATP"/>
    <property type="match status" value="1"/>
</dbReference>
<evidence type="ECO:0000256" key="1">
    <source>
        <dbReference type="ARBA" id="ARBA00004479"/>
    </source>
</evidence>
<dbReference type="Pfam" id="PF00560">
    <property type="entry name" value="LRR_1"/>
    <property type="match status" value="4"/>
</dbReference>
<dbReference type="Gene3D" id="3.30.200.20">
    <property type="entry name" value="Phosphorylase Kinase, domain 1"/>
    <property type="match status" value="1"/>
</dbReference>
<evidence type="ECO:0000256" key="4">
    <source>
        <dbReference type="ARBA" id="ARBA00022553"/>
    </source>
</evidence>
<feature type="binding site" evidence="19">
    <location>
        <position position="711"/>
    </location>
    <ligand>
        <name>ATP</name>
        <dbReference type="ChEBI" id="CHEBI:30616"/>
    </ligand>
</feature>
<dbReference type="SUPFAM" id="SSF52058">
    <property type="entry name" value="L domain-like"/>
    <property type="match status" value="1"/>
</dbReference>